<feature type="compositionally biased region" description="Low complexity" evidence="1">
    <location>
        <begin position="21"/>
        <end position="31"/>
    </location>
</feature>
<accession>A0A7Y9XI53</accession>
<reference evidence="2 3" key="1">
    <citation type="submission" date="2020-07" db="EMBL/GenBank/DDBJ databases">
        <title>Genomic analyses of the natural microbiome of Caenorhabditis elegans.</title>
        <authorList>
            <person name="Samuel B."/>
        </authorList>
    </citation>
    <scope>NUCLEOTIDE SEQUENCE [LARGE SCALE GENOMIC DNA]</scope>
    <source>
        <strain evidence="2 3">BIGb0408</strain>
    </source>
</reference>
<evidence type="ECO:0000313" key="3">
    <source>
        <dbReference type="Proteomes" id="UP000578688"/>
    </source>
</evidence>
<proteinExistence type="predicted"/>
<evidence type="ECO:0000256" key="1">
    <source>
        <dbReference type="SAM" id="MobiDB-lite"/>
    </source>
</evidence>
<dbReference type="Proteomes" id="UP000578688">
    <property type="component" value="Unassembled WGS sequence"/>
</dbReference>
<evidence type="ECO:0000313" key="2">
    <source>
        <dbReference type="EMBL" id="NYH71820.1"/>
    </source>
</evidence>
<dbReference type="EMBL" id="JACBYV010000001">
    <property type="protein sequence ID" value="NYH71820.1"/>
    <property type="molecule type" value="Genomic_DNA"/>
</dbReference>
<organism evidence="2 3">
    <name type="scientific">Phytopseudomonas flavescens</name>
    <dbReference type="NCBI Taxonomy" id="29435"/>
    <lineage>
        <taxon>Bacteria</taxon>
        <taxon>Pseudomonadati</taxon>
        <taxon>Pseudomonadota</taxon>
        <taxon>Gammaproteobacteria</taxon>
        <taxon>Pseudomonadales</taxon>
        <taxon>Pseudomonadaceae</taxon>
        <taxon>Phytopseudomonas</taxon>
    </lineage>
</organism>
<dbReference type="AlphaFoldDB" id="A0A7Y9XI53"/>
<comment type="caution">
    <text evidence="2">The sequence shown here is derived from an EMBL/GenBank/DDBJ whole genome shotgun (WGS) entry which is preliminary data.</text>
</comment>
<gene>
    <name evidence="2" type="ORF">FHR27_000430</name>
</gene>
<feature type="region of interest" description="Disordered" evidence="1">
    <location>
        <begin position="1"/>
        <end position="38"/>
    </location>
</feature>
<protein>
    <submittedName>
        <fullName evidence="2">Uncharacterized protein</fullName>
    </submittedName>
</protein>
<name>A0A7Y9XI53_9GAMM</name>
<sequence length="74" mass="7851">MHESRRVGFSPPIAHPKRDPTPTAKCTAATTQSGFDSAGGLKPTLRDFAGNPASVNIVGARHAREITGMARSHR</sequence>
<keyword evidence="3" id="KW-1185">Reference proteome</keyword>